<dbReference type="AlphaFoldDB" id="A0A411PIZ1"/>
<dbReference type="PROSITE" id="PS51257">
    <property type="entry name" value="PROKAR_LIPOPROTEIN"/>
    <property type="match status" value="1"/>
</dbReference>
<dbReference type="KEGG" id="smai:EXU30_12190"/>
<proteinExistence type="predicted"/>
<organism evidence="1 2">
    <name type="scientific">Shewanella maritima</name>
    <dbReference type="NCBI Taxonomy" id="2520507"/>
    <lineage>
        <taxon>Bacteria</taxon>
        <taxon>Pseudomonadati</taxon>
        <taxon>Pseudomonadota</taxon>
        <taxon>Gammaproteobacteria</taxon>
        <taxon>Alteromonadales</taxon>
        <taxon>Shewanellaceae</taxon>
        <taxon>Shewanella</taxon>
    </lineage>
</organism>
<dbReference type="RefSeq" id="WP_130600414.1">
    <property type="nucleotide sequence ID" value="NZ_CP036200.1"/>
</dbReference>
<evidence type="ECO:0000313" key="1">
    <source>
        <dbReference type="EMBL" id="QBF83372.1"/>
    </source>
</evidence>
<gene>
    <name evidence="1" type="ORF">EXU30_12190</name>
</gene>
<dbReference type="OrthoDB" id="5592990at2"/>
<dbReference type="EMBL" id="CP036200">
    <property type="protein sequence ID" value="QBF83372.1"/>
    <property type="molecule type" value="Genomic_DNA"/>
</dbReference>
<evidence type="ECO:0000313" key="2">
    <source>
        <dbReference type="Proteomes" id="UP000291106"/>
    </source>
</evidence>
<reference evidence="1 2" key="1">
    <citation type="submission" date="2019-02" db="EMBL/GenBank/DDBJ databases">
        <title>Shewanella sp. D4-2 isolated from Dokdo Island.</title>
        <authorList>
            <person name="Baek K."/>
        </authorList>
    </citation>
    <scope>NUCLEOTIDE SEQUENCE [LARGE SCALE GENOMIC DNA]</scope>
    <source>
        <strain evidence="1 2">D4-2</strain>
    </source>
</reference>
<accession>A0A411PIZ1</accession>
<name>A0A411PIZ1_9GAMM</name>
<dbReference type="Proteomes" id="UP000291106">
    <property type="component" value="Chromosome"/>
</dbReference>
<keyword evidence="2" id="KW-1185">Reference proteome</keyword>
<sequence>MSKKLLALMISGILFGCGSSDDSPEPQKEPDPTPDPVTITGKFLDSAVIGIGYTTATQSGTTNENGEFNYVEGESVTFAIGDLTFPETSAKEAVTPLDIANTEDVTNNQVVNMARLLQTLDKDGDPSNGITITEDAAAAAEPVDFSQSPDEFAASNAVNAVITNGGQDTPVAELVSEEAAVDHLDDTLIEEGIQVGIVGTWTPVEDENELLGLVFFDDGTYIHYEVDRNDEEEVSGMEWGTYSRTADDGRVVAAQTFDENGDTGLTDFVVGDTTPRLFANVNEQGQLVAEFDEDADGTNDGSLSFNKQANDGLVGTWVAETISENDGEPMPDENDILAFVFNADGSYVHLEVDLDDETEESGMEWGTYTIDSESNQISVSITFDANGDTGFNDITMEGGPNIMLNVDGNRLTADVDEDNDGTVDTKVIFKRQ</sequence>
<protein>
    <submittedName>
        <fullName evidence="1">Uncharacterized protein</fullName>
    </submittedName>
</protein>